<evidence type="ECO:0000313" key="2">
    <source>
        <dbReference type="EMBL" id="KAJ1205785.1"/>
    </source>
</evidence>
<dbReference type="EMBL" id="JANPWB010000002">
    <property type="protein sequence ID" value="KAJ1205785.1"/>
    <property type="molecule type" value="Genomic_DNA"/>
</dbReference>
<evidence type="ECO:0000256" key="1">
    <source>
        <dbReference type="SAM" id="MobiDB-lite"/>
    </source>
</evidence>
<accession>A0AAV7W0E0</accession>
<feature type="compositionally biased region" description="Acidic residues" evidence="1">
    <location>
        <begin position="72"/>
        <end position="83"/>
    </location>
</feature>
<reference evidence="2" key="1">
    <citation type="journal article" date="2022" name="bioRxiv">
        <title>Sequencing and chromosome-scale assembly of the giantPleurodeles waltlgenome.</title>
        <authorList>
            <person name="Brown T."/>
            <person name="Elewa A."/>
            <person name="Iarovenko S."/>
            <person name="Subramanian E."/>
            <person name="Araus A.J."/>
            <person name="Petzold A."/>
            <person name="Susuki M."/>
            <person name="Suzuki K.-i.T."/>
            <person name="Hayashi T."/>
            <person name="Toyoda A."/>
            <person name="Oliveira C."/>
            <person name="Osipova E."/>
            <person name="Leigh N.D."/>
            <person name="Simon A."/>
            <person name="Yun M.H."/>
        </authorList>
    </citation>
    <scope>NUCLEOTIDE SEQUENCE</scope>
    <source>
        <strain evidence="2">20211129_DDA</strain>
        <tissue evidence="2">Liver</tissue>
    </source>
</reference>
<keyword evidence="3" id="KW-1185">Reference proteome</keyword>
<name>A0AAV7W0E0_PLEWA</name>
<protein>
    <submittedName>
        <fullName evidence="2">Uncharacterized protein</fullName>
    </submittedName>
</protein>
<proteinExistence type="predicted"/>
<organism evidence="2 3">
    <name type="scientific">Pleurodeles waltl</name>
    <name type="common">Iberian ribbed newt</name>
    <dbReference type="NCBI Taxonomy" id="8319"/>
    <lineage>
        <taxon>Eukaryota</taxon>
        <taxon>Metazoa</taxon>
        <taxon>Chordata</taxon>
        <taxon>Craniata</taxon>
        <taxon>Vertebrata</taxon>
        <taxon>Euteleostomi</taxon>
        <taxon>Amphibia</taxon>
        <taxon>Batrachia</taxon>
        <taxon>Caudata</taxon>
        <taxon>Salamandroidea</taxon>
        <taxon>Salamandridae</taxon>
        <taxon>Pleurodelinae</taxon>
        <taxon>Pleurodeles</taxon>
    </lineage>
</organism>
<comment type="caution">
    <text evidence="2">The sequence shown here is derived from an EMBL/GenBank/DDBJ whole genome shotgun (WGS) entry which is preliminary data.</text>
</comment>
<evidence type="ECO:0000313" key="3">
    <source>
        <dbReference type="Proteomes" id="UP001066276"/>
    </source>
</evidence>
<feature type="compositionally biased region" description="Basic and acidic residues" evidence="1">
    <location>
        <begin position="121"/>
        <end position="130"/>
    </location>
</feature>
<dbReference type="Proteomes" id="UP001066276">
    <property type="component" value="Chromosome 1_2"/>
</dbReference>
<feature type="region of interest" description="Disordered" evidence="1">
    <location>
        <begin position="21"/>
        <end position="130"/>
    </location>
</feature>
<dbReference type="AlphaFoldDB" id="A0AAV7W0E0"/>
<gene>
    <name evidence="2" type="ORF">NDU88_001211</name>
</gene>
<sequence length="152" mass="16733">MDLVQISSNPVTVQVYHGVTGRTGASSADPDVSPGSTNRVGRCPHQREPGHLNGQASRLLGEKTIERREDEEKTTEETAEEDRSEPTDGSGRPRDRTGPSAPFKCGEREKTRKSAVPIGDEESRLRGAERDYPPCFRRSVAESGTWTWPEQG</sequence>
<feature type="compositionally biased region" description="Basic and acidic residues" evidence="1">
    <location>
        <begin position="60"/>
        <end position="71"/>
    </location>
</feature>